<dbReference type="EMBL" id="JAUZVY010000004">
    <property type="protein sequence ID" value="MDP4529572.1"/>
    <property type="molecule type" value="Genomic_DNA"/>
</dbReference>
<dbReference type="RefSeq" id="WP_305945647.1">
    <property type="nucleotide sequence ID" value="NZ_JAUZVY010000004.1"/>
</dbReference>
<proteinExistence type="predicted"/>
<dbReference type="Proteomes" id="UP001236258">
    <property type="component" value="Unassembled WGS sequence"/>
</dbReference>
<sequence length="73" mass="8359">MTNEICYRFPNTQIASRFLHGLKHWPVADVATRLLDGGLVVQVRYQFDERGFDYTLAELDELAIGMQGEEISL</sequence>
<gene>
    <name evidence="1" type="ORF">Q3O59_11115</name>
</gene>
<accession>A0ABT9GRH6</accession>
<evidence type="ECO:0000313" key="2">
    <source>
        <dbReference type="Proteomes" id="UP001236258"/>
    </source>
</evidence>
<evidence type="ECO:0000313" key="1">
    <source>
        <dbReference type="EMBL" id="MDP4529572.1"/>
    </source>
</evidence>
<organism evidence="1 2">
    <name type="scientific">Alkalimonas delamerensis</name>
    <dbReference type="NCBI Taxonomy" id="265981"/>
    <lineage>
        <taxon>Bacteria</taxon>
        <taxon>Pseudomonadati</taxon>
        <taxon>Pseudomonadota</taxon>
        <taxon>Gammaproteobacteria</taxon>
        <taxon>Alkalimonas</taxon>
    </lineage>
</organism>
<reference evidence="1 2" key="1">
    <citation type="submission" date="2023-08" db="EMBL/GenBank/DDBJ databases">
        <authorList>
            <person name="Joshi A."/>
            <person name="Thite S."/>
        </authorList>
    </citation>
    <scope>NUCLEOTIDE SEQUENCE [LARGE SCALE GENOMIC DNA]</scope>
    <source>
        <strain evidence="1 2">1E1</strain>
    </source>
</reference>
<comment type="caution">
    <text evidence="1">The sequence shown here is derived from an EMBL/GenBank/DDBJ whole genome shotgun (WGS) entry which is preliminary data.</text>
</comment>
<protein>
    <submittedName>
        <fullName evidence="1">Uncharacterized protein</fullName>
    </submittedName>
</protein>
<name>A0ABT9GRH6_9GAMM</name>
<keyword evidence="2" id="KW-1185">Reference proteome</keyword>